<name>A0A378UFH3_BERDE</name>
<sequence length="270" mass="30687">MTMQKPEAAPQHSEEDFNWESRLEKLRQNRQLNTPNVRAPLVRESEAGRRFAAAPKPAAARKPDDKIRDKILREYLLKWQEEHNAAVAESGEAVETDAMVLLQENWLSAQNALQTQVSDKHIESSRNVWYNPKKQSVEFPAAEPEDETPSEAQPQPDLLAEIAAAEAAEAADRVPVTINILNPQAVKRQGVFCLSEQELTERLIKRMRPHLTDAVNGMIRTTLQKQMALLAYQVQQTLSEQAPDLVEDVLTHNLQRVLADIKNEMKYKQK</sequence>
<feature type="compositionally biased region" description="Low complexity" evidence="1">
    <location>
        <begin position="50"/>
        <end position="60"/>
    </location>
</feature>
<feature type="region of interest" description="Disordered" evidence="1">
    <location>
        <begin position="26"/>
        <end position="65"/>
    </location>
</feature>
<dbReference type="EMBL" id="UGQS01000001">
    <property type="protein sequence ID" value="STZ75493.1"/>
    <property type="molecule type" value="Genomic_DNA"/>
</dbReference>
<evidence type="ECO:0000313" key="2">
    <source>
        <dbReference type="EMBL" id="STZ75493.1"/>
    </source>
</evidence>
<dbReference type="Proteomes" id="UP000254651">
    <property type="component" value="Unassembled WGS sequence"/>
</dbReference>
<dbReference type="AlphaFoldDB" id="A0A378UFH3"/>
<dbReference type="RefSeq" id="WP_066078886.1">
    <property type="nucleotide sequence ID" value="NZ_CP181246.1"/>
</dbReference>
<gene>
    <name evidence="2" type="ORF">NCTC10295_00217</name>
</gene>
<keyword evidence="3" id="KW-1185">Reference proteome</keyword>
<feature type="region of interest" description="Disordered" evidence="1">
    <location>
        <begin position="1"/>
        <end position="20"/>
    </location>
</feature>
<accession>A0A378UFH3</accession>
<organism evidence="2 3">
    <name type="scientific">Bergeriella denitrificans</name>
    <name type="common">Neisseria denitrificans</name>
    <dbReference type="NCBI Taxonomy" id="494"/>
    <lineage>
        <taxon>Bacteria</taxon>
        <taxon>Pseudomonadati</taxon>
        <taxon>Pseudomonadota</taxon>
        <taxon>Betaproteobacteria</taxon>
        <taxon>Neisseriales</taxon>
        <taxon>Neisseriaceae</taxon>
        <taxon>Bergeriella</taxon>
    </lineage>
</organism>
<protein>
    <submittedName>
        <fullName evidence="2">Uncharacterized protein</fullName>
    </submittedName>
</protein>
<evidence type="ECO:0000256" key="1">
    <source>
        <dbReference type="SAM" id="MobiDB-lite"/>
    </source>
</evidence>
<evidence type="ECO:0000313" key="3">
    <source>
        <dbReference type="Proteomes" id="UP000254651"/>
    </source>
</evidence>
<reference evidence="2 3" key="1">
    <citation type="submission" date="2018-06" db="EMBL/GenBank/DDBJ databases">
        <authorList>
            <consortium name="Pathogen Informatics"/>
            <person name="Doyle S."/>
        </authorList>
    </citation>
    <scope>NUCLEOTIDE SEQUENCE [LARGE SCALE GENOMIC DNA]</scope>
    <source>
        <strain evidence="2 3">NCTC10295</strain>
    </source>
</reference>
<proteinExistence type="predicted"/>